<accession>A0A9D2J6G3</accession>
<evidence type="ECO:0000313" key="3">
    <source>
        <dbReference type="Proteomes" id="UP000824049"/>
    </source>
</evidence>
<feature type="transmembrane region" description="Helical" evidence="1">
    <location>
        <begin position="7"/>
        <end position="28"/>
    </location>
</feature>
<keyword evidence="1" id="KW-1133">Transmembrane helix</keyword>
<dbReference type="SUPFAM" id="SSF69304">
    <property type="entry name" value="Tricorn protease N-terminal domain"/>
    <property type="match status" value="1"/>
</dbReference>
<name>A0A9D2J6G3_9FIRM</name>
<dbReference type="Proteomes" id="UP000824049">
    <property type="component" value="Unassembled WGS sequence"/>
</dbReference>
<organism evidence="2 3">
    <name type="scientific">Candidatus Anaerobutyricum stercoris</name>
    <dbReference type="NCBI Taxonomy" id="2838457"/>
    <lineage>
        <taxon>Bacteria</taxon>
        <taxon>Bacillati</taxon>
        <taxon>Bacillota</taxon>
        <taxon>Clostridia</taxon>
        <taxon>Lachnospirales</taxon>
        <taxon>Lachnospiraceae</taxon>
        <taxon>Anaerobutyricum</taxon>
    </lineage>
</organism>
<evidence type="ECO:0008006" key="4">
    <source>
        <dbReference type="Google" id="ProtNLM"/>
    </source>
</evidence>
<reference evidence="2" key="1">
    <citation type="journal article" date="2021" name="PeerJ">
        <title>Extensive microbial diversity within the chicken gut microbiome revealed by metagenomics and culture.</title>
        <authorList>
            <person name="Gilroy R."/>
            <person name="Ravi A."/>
            <person name="Getino M."/>
            <person name="Pursley I."/>
            <person name="Horton D.L."/>
            <person name="Alikhan N.F."/>
            <person name="Baker D."/>
            <person name="Gharbi K."/>
            <person name="Hall N."/>
            <person name="Watson M."/>
            <person name="Adriaenssens E.M."/>
            <person name="Foster-Nyarko E."/>
            <person name="Jarju S."/>
            <person name="Secka A."/>
            <person name="Antonio M."/>
            <person name="Oren A."/>
            <person name="Chaudhuri R.R."/>
            <person name="La Ragione R."/>
            <person name="Hildebrand F."/>
            <person name="Pallen M.J."/>
        </authorList>
    </citation>
    <scope>NUCLEOTIDE SEQUENCE</scope>
    <source>
        <strain evidence="2">CHK179-28034</strain>
    </source>
</reference>
<reference evidence="2" key="2">
    <citation type="submission" date="2021-04" db="EMBL/GenBank/DDBJ databases">
        <authorList>
            <person name="Gilroy R."/>
        </authorList>
    </citation>
    <scope>NUCLEOTIDE SEQUENCE</scope>
    <source>
        <strain evidence="2">CHK179-28034</strain>
    </source>
</reference>
<evidence type="ECO:0000313" key="2">
    <source>
        <dbReference type="EMBL" id="HIZ38810.1"/>
    </source>
</evidence>
<gene>
    <name evidence="2" type="ORF">H9968_02640</name>
</gene>
<protein>
    <recommendedName>
        <fullName evidence="4">Peptidase C39 domain-containing protein</fullName>
    </recommendedName>
</protein>
<dbReference type="EMBL" id="DXBR01000033">
    <property type="protein sequence ID" value="HIZ38810.1"/>
    <property type="molecule type" value="Genomic_DNA"/>
</dbReference>
<keyword evidence="1" id="KW-0472">Membrane</keyword>
<evidence type="ECO:0000256" key="1">
    <source>
        <dbReference type="SAM" id="Phobius"/>
    </source>
</evidence>
<dbReference type="AlphaFoldDB" id="A0A9D2J6G3"/>
<comment type="caution">
    <text evidence="2">The sequence shown here is derived from an EMBL/GenBank/DDBJ whole genome shotgun (WGS) entry which is preliminary data.</text>
</comment>
<proteinExistence type="predicted"/>
<dbReference type="Gene3D" id="3.90.70.10">
    <property type="entry name" value="Cysteine proteinases"/>
    <property type="match status" value="1"/>
</dbReference>
<keyword evidence="1" id="KW-0812">Transmembrane</keyword>
<sequence>MKETMRIAVAHALIGVLVFIAALVFFNYRISAEKGNPVTELQNSTYPVMEIGNSVSDYNVMSAYRGDIDLSLVRDQITVVDHSKTLELKLHNYDYDITAIQYVLFENNPDEPLEEGTVNKLTDNPEENVRTGTLTFETDLTQGKNYYLQLAVRLDNSTRVYFYTKVQNGAGYNLDEYFTYALNFHNNLFDKTKMEENAAYLEPTAGVTDTSLENVNINSSTDAVFFGSMEVKQVSEPRIKVRELNDTYAVLELDTVLSSEISDGVVQYYDVSETYRMRYTAERMYLLDYQRTMDAYYNEAVIDASNSYLGLGIQNEENVEYLSADKGHKLAFSVQGQLWYYNYDDSDVTKVYSFASENLADIRNDQDEHGIKILDFDDDGNILYLVYGYISRGRHEGDNGIQIMRYDAATSCNEELAFLASSIPYSSMREDIEKLAYLNSSNVFYCVLDGDLHQVNLDDRSDEILVSGMINESLTASADKSIIAIESDSSVWNNTEIQMIDLESGKTQTFSCGDNERIRSVGFLSNDFIYGVADVADVSREDSGAVTFPMKEIRIMDIDGNEVRNYSQNNRYILETSISGSVLEMNLGKRANGKVRSTGDKDYIRYKEENKEDGVSLVSKYSGTFGEQLYFKFPEYIYIQVEPDLILAKILSSEDDASLTLSRSGNAVEQYFVYADGKTLASYTNLPEAVQAAAEARGNVIDSEEQVLWECVFDDYAIVAGMDDVTKVSGDGKSLAGCLSMIARVNGQSVSANSIDTQSASVMELLSEYSGQNALNLIGCSLDDVLYYISKGSPVLAQYTGGRYVIVMSYNSTKIRYLDPVTGISTVGDRDQITENFRKAGNVFYSYLAQ</sequence>